<dbReference type="AlphaFoldDB" id="A0A179FBG4"/>
<dbReference type="InterPro" id="IPR011701">
    <property type="entry name" value="MFS"/>
</dbReference>
<dbReference type="Pfam" id="PF07690">
    <property type="entry name" value="MFS_1"/>
    <property type="match status" value="1"/>
</dbReference>
<proteinExistence type="predicted"/>
<feature type="transmembrane region" description="Helical" evidence="6">
    <location>
        <begin position="326"/>
        <end position="344"/>
    </location>
</feature>
<comment type="subcellular location">
    <subcellularLocation>
        <location evidence="1">Membrane</location>
        <topology evidence="1">Multi-pass membrane protein</topology>
    </subcellularLocation>
</comment>
<name>A0A179FBG4_METCM</name>
<dbReference type="SUPFAM" id="SSF103473">
    <property type="entry name" value="MFS general substrate transporter"/>
    <property type="match status" value="1"/>
</dbReference>
<evidence type="ECO:0000256" key="4">
    <source>
        <dbReference type="ARBA" id="ARBA00023136"/>
    </source>
</evidence>
<evidence type="ECO:0000256" key="5">
    <source>
        <dbReference type="SAM" id="MobiDB-lite"/>
    </source>
</evidence>
<dbReference type="Gene3D" id="1.20.1250.20">
    <property type="entry name" value="MFS general substrate transporter like domains"/>
    <property type="match status" value="1"/>
</dbReference>
<protein>
    <submittedName>
        <fullName evidence="7">Siderophore iron transporter</fullName>
    </submittedName>
</protein>
<feature type="transmembrane region" description="Helical" evidence="6">
    <location>
        <begin position="122"/>
        <end position="148"/>
    </location>
</feature>
<feature type="transmembrane region" description="Helical" evidence="6">
    <location>
        <begin position="89"/>
        <end position="110"/>
    </location>
</feature>
<dbReference type="PANTHER" id="PTHR23501:SF58">
    <property type="entry name" value="LOW AFFINITY HEME TRANSPORTER STR3"/>
    <property type="match status" value="1"/>
</dbReference>
<dbReference type="InterPro" id="IPR036259">
    <property type="entry name" value="MFS_trans_sf"/>
</dbReference>
<evidence type="ECO:0000256" key="3">
    <source>
        <dbReference type="ARBA" id="ARBA00022989"/>
    </source>
</evidence>
<evidence type="ECO:0000313" key="8">
    <source>
        <dbReference type="Proteomes" id="UP000078397"/>
    </source>
</evidence>
<evidence type="ECO:0000313" key="7">
    <source>
        <dbReference type="EMBL" id="OAQ62796.1"/>
    </source>
</evidence>
<sequence length="374" mass="40738">MEKIALAASEAASPSSQNADPAMNPTATVGVQSQGVTRMEAMYRSTKGDRRLLWLAGISVSVCAWVYSLDFATSHNYSVDVSSYYRQHSTVLATLGIVTNIISAVSKPFIAKFSDITSRPYTYIFGLVFYVMGYVIVSTSSSISAYVVGEAFVSLGSSGIDLVNDIIVADLTPLEWRGFLGGLLSTPFVINTWFAGKIVQAILSKGQWRWGYGMFAIIMPVAITPAIATLIYLDRKAKKSGTVSLASGGEAQHAEKQVSDQIGHDGVPTINSMTVTSSRGSWLQKFKRGMIEIDSFGLLLLGFGWALLLLPFSLKTYAQHGWKNQSLIAMFVVGGVLWIAYVVYEIKWAPMPSAPRRLYPETCVAFTGHLTFTL</sequence>
<dbReference type="RefSeq" id="XP_018140376.1">
    <property type="nucleotide sequence ID" value="XM_018287397.1"/>
</dbReference>
<dbReference type="Proteomes" id="UP000078397">
    <property type="component" value="Unassembled WGS sequence"/>
</dbReference>
<feature type="region of interest" description="Disordered" evidence="5">
    <location>
        <begin position="6"/>
        <end position="26"/>
    </location>
</feature>
<reference evidence="7 8" key="1">
    <citation type="journal article" date="2016" name="PLoS Pathog.">
        <title>Biosynthesis of antibiotic leucinostatins in bio-control fungus Purpureocillium lilacinum and their inhibition on phytophthora revealed by genome mining.</title>
        <authorList>
            <person name="Wang G."/>
            <person name="Liu Z."/>
            <person name="Lin R."/>
            <person name="Li E."/>
            <person name="Mao Z."/>
            <person name="Ling J."/>
            <person name="Yang Y."/>
            <person name="Yin W.B."/>
            <person name="Xie B."/>
        </authorList>
    </citation>
    <scope>NUCLEOTIDE SEQUENCE [LARGE SCALE GENOMIC DNA]</scope>
    <source>
        <strain evidence="7">170</strain>
    </source>
</reference>
<comment type="caution">
    <text evidence="7">The sequence shown here is derived from an EMBL/GenBank/DDBJ whole genome shotgun (WGS) entry which is preliminary data.</text>
</comment>
<keyword evidence="4 6" id="KW-0472">Membrane</keyword>
<dbReference type="GO" id="GO:0022857">
    <property type="term" value="F:transmembrane transporter activity"/>
    <property type="evidence" value="ECO:0007669"/>
    <property type="project" value="InterPro"/>
</dbReference>
<feature type="compositionally biased region" description="Low complexity" evidence="5">
    <location>
        <begin position="6"/>
        <end position="19"/>
    </location>
</feature>
<dbReference type="GeneID" id="28851391"/>
<feature type="transmembrane region" description="Helical" evidence="6">
    <location>
        <begin position="295"/>
        <end position="314"/>
    </location>
</feature>
<gene>
    <name evidence="7" type="ORF">VFPPC_08745</name>
</gene>
<keyword evidence="8" id="KW-1185">Reference proteome</keyword>
<keyword evidence="3 6" id="KW-1133">Transmembrane helix</keyword>
<dbReference type="KEGG" id="pchm:VFPPC_08745"/>
<dbReference type="PANTHER" id="PTHR23501">
    <property type="entry name" value="MAJOR FACILITATOR SUPERFAMILY"/>
    <property type="match status" value="1"/>
</dbReference>
<dbReference type="GO" id="GO:0005886">
    <property type="term" value="C:plasma membrane"/>
    <property type="evidence" value="ECO:0007669"/>
    <property type="project" value="TreeGrafter"/>
</dbReference>
<organism evidence="7 8">
    <name type="scientific">Pochonia chlamydosporia 170</name>
    <dbReference type="NCBI Taxonomy" id="1380566"/>
    <lineage>
        <taxon>Eukaryota</taxon>
        <taxon>Fungi</taxon>
        <taxon>Dikarya</taxon>
        <taxon>Ascomycota</taxon>
        <taxon>Pezizomycotina</taxon>
        <taxon>Sordariomycetes</taxon>
        <taxon>Hypocreomycetidae</taxon>
        <taxon>Hypocreales</taxon>
        <taxon>Clavicipitaceae</taxon>
        <taxon>Pochonia</taxon>
    </lineage>
</organism>
<evidence type="ECO:0000256" key="2">
    <source>
        <dbReference type="ARBA" id="ARBA00022692"/>
    </source>
</evidence>
<keyword evidence="2 6" id="KW-0812">Transmembrane</keyword>
<accession>A0A179FBG4</accession>
<evidence type="ECO:0000256" key="1">
    <source>
        <dbReference type="ARBA" id="ARBA00004141"/>
    </source>
</evidence>
<feature type="transmembrane region" description="Helical" evidence="6">
    <location>
        <begin position="210"/>
        <end position="233"/>
    </location>
</feature>
<dbReference type="OrthoDB" id="2241241at2759"/>
<feature type="transmembrane region" description="Helical" evidence="6">
    <location>
        <begin position="52"/>
        <end position="69"/>
    </location>
</feature>
<dbReference type="EMBL" id="LSBJ02000006">
    <property type="protein sequence ID" value="OAQ62796.1"/>
    <property type="molecule type" value="Genomic_DNA"/>
</dbReference>
<evidence type="ECO:0000256" key="6">
    <source>
        <dbReference type="SAM" id="Phobius"/>
    </source>
</evidence>